<dbReference type="Gene3D" id="3.30.70.330">
    <property type="match status" value="1"/>
</dbReference>
<dbReference type="WBParaSite" id="SBAD_0000394001-mRNA-1">
    <property type="protein sequence ID" value="SBAD_0000394001-mRNA-1"/>
    <property type="gene ID" value="SBAD_0000394001"/>
</dbReference>
<dbReference type="GO" id="GO:0005829">
    <property type="term" value="C:cytosol"/>
    <property type="evidence" value="ECO:0007669"/>
    <property type="project" value="TreeGrafter"/>
</dbReference>
<dbReference type="SUPFAM" id="SSF54928">
    <property type="entry name" value="RNA-binding domain, RBD"/>
    <property type="match status" value="1"/>
</dbReference>
<feature type="compositionally biased region" description="Gly residues" evidence="4">
    <location>
        <begin position="391"/>
        <end position="415"/>
    </location>
</feature>
<feature type="compositionally biased region" description="Basic and acidic residues" evidence="4">
    <location>
        <begin position="364"/>
        <end position="373"/>
    </location>
</feature>
<dbReference type="PROSITE" id="PS50177">
    <property type="entry name" value="NTF2_DOMAIN"/>
    <property type="match status" value="1"/>
</dbReference>
<dbReference type="GO" id="GO:1990904">
    <property type="term" value="C:ribonucleoprotein complex"/>
    <property type="evidence" value="ECO:0007669"/>
    <property type="project" value="TreeGrafter"/>
</dbReference>
<evidence type="ECO:0000256" key="3">
    <source>
        <dbReference type="PROSITE-ProRule" id="PRU00176"/>
    </source>
</evidence>
<dbReference type="GO" id="GO:0010494">
    <property type="term" value="C:cytoplasmic stress granule"/>
    <property type="evidence" value="ECO:0007669"/>
    <property type="project" value="UniProtKB-SubCell"/>
</dbReference>
<dbReference type="OrthoDB" id="339151at2759"/>
<dbReference type="InterPro" id="IPR012677">
    <property type="entry name" value="Nucleotide-bd_a/b_plait_sf"/>
</dbReference>
<evidence type="ECO:0000313" key="7">
    <source>
        <dbReference type="EMBL" id="VDP02300.1"/>
    </source>
</evidence>
<dbReference type="PROSITE" id="PS50102">
    <property type="entry name" value="RRM"/>
    <property type="match status" value="1"/>
</dbReference>
<reference evidence="9" key="1">
    <citation type="submission" date="2016-06" db="UniProtKB">
        <authorList>
            <consortium name="WormBaseParasite"/>
        </authorList>
    </citation>
    <scope>IDENTIFICATION</scope>
</reference>
<dbReference type="InterPro" id="IPR002075">
    <property type="entry name" value="NTF2_dom"/>
</dbReference>
<evidence type="ECO:0000256" key="2">
    <source>
        <dbReference type="ARBA" id="ARBA00022884"/>
    </source>
</evidence>
<dbReference type="InterPro" id="IPR035979">
    <property type="entry name" value="RBD_domain_sf"/>
</dbReference>
<evidence type="ECO:0000256" key="4">
    <source>
        <dbReference type="SAM" id="MobiDB-lite"/>
    </source>
</evidence>
<reference evidence="7 8" key="2">
    <citation type="submission" date="2018-11" db="EMBL/GenBank/DDBJ databases">
        <authorList>
            <consortium name="Pathogen Informatics"/>
        </authorList>
    </citation>
    <scope>NUCLEOTIDE SEQUENCE [LARGE SCALE GENOMIC DNA]</scope>
</reference>
<feature type="domain" description="RRM" evidence="5">
    <location>
        <begin position="293"/>
        <end position="367"/>
    </location>
</feature>
<feature type="region of interest" description="Disordered" evidence="4">
    <location>
        <begin position="186"/>
        <end position="217"/>
    </location>
</feature>
<comment type="subcellular location">
    <subcellularLocation>
        <location evidence="1">Cytoplasm</location>
        <location evidence="1">Stress granule</location>
    </subcellularLocation>
</comment>
<dbReference type="Gene3D" id="3.10.450.50">
    <property type="match status" value="1"/>
</dbReference>
<feature type="domain" description="NTF2" evidence="6">
    <location>
        <begin position="1"/>
        <end position="34"/>
    </location>
</feature>
<accession>A0A183IJH4</accession>
<keyword evidence="2 3" id="KW-0694">RNA-binding</keyword>
<dbReference type="GO" id="GO:0003729">
    <property type="term" value="F:mRNA binding"/>
    <property type="evidence" value="ECO:0007669"/>
    <property type="project" value="TreeGrafter"/>
</dbReference>
<protein>
    <submittedName>
        <fullName evidence="9">RRM domain-containing protein</fullName>
    </submittedName>
</protein>
<dbReference type="PANTHER" id="PTHR10693">
    <property type="entry name" value="RAS GTPASE-ACTIVATING PROTEIN-BINDING PROTEIN"/>
    <property type="match status" value="1"/>
</dbReference>
<dbReference type="InterPro" id="IPR039539">
    <property type="entry name" value="Ras_GTPase_bind_prot"/>
</dbReference>
<dbReference type="AlphaFoldDB" id="A0A183IJH4"/>
<evidence type="ECO:0000313" key="9">
    <source>
        <dbReference type="WBParaSite" id="SBAD_0000394001-mRNA-1"/>
    </source>
</evidence>
<dbReference type="SMART" id="SM00360">
    <property type="entry name" value="RRM"/>
    <property type="match status" value="1"/>
</dbReference>
<gene>
    <name evidence="7" type="ORF">SBAD_LOCUS3770</name>
</gene>
<dbReference type="SUPFAM" id="SSF54427">
    <property type="entry name" value="NTF2-like"/>
    <property type="match status" value="1"/>
</dbReference>
<keyword evidence="8" id="KW-1185">Reference proteome</keyword>
<name>A0A183IJH4_9BILA</name>
<dbReference type="PANTHER" id="PTHR10693:SF20">
    <property type="entry name" value="AT27578P"/>
    <property type="match status" value="1"/>
</dbReference>
<evidence type="ECO:0000259" key="5">
    <source>
        <dbReference type="PROSITE" id="PS50102"/>
    </source>
</evidence>
<dbReference type="Proteomes" id="UP000270296">
    <property type="component" value="Unassembled WGS sequence"/>
</dbReference>
<proteinExistence type="predicted"/>
<organism evidence="9">
    <name type="scientific">Soboliphyme baturini</name>
    <dbReference type="NCBI Taxonomy" id="241478"/>
    <lineage>
        <taxon>Eukaryota</taxon>
        <taxon>Metazoa</taxon>
        <taxon>Ecdysozoa</taxon>
        <taxon>Nematoda</taxon>
        <taxon>Enoplea</taxon>
        <taxon>Dorylaimia</taxon>
        <taxon>Dioctophymatida</taxon>
        <taxon>Dioctophymatoidea</taxon>
        <taxon>Soboliphymatidae</taxon>
        <taxon>Soboliphyme</taxon>
    </lineage>
</organism>
<dbReference type="InterPro" id="IPR000504">
    <property type="entry name" value="RRM_dom"/>
</dbReference>
<feature type="region of interest" description="Disordered" evidence="4">
    <location>
        <begin position="244"/>
        <end position="275"/>
    </location>
</feature>
<dbReference type="EMBL" id="UZAM01007938">
    <property type="protein sequence ID" value="VDP02300.1"/>
    <property type="molecule type" value="Genomic_DNA"/>
</dbReference>
<evidence type="ECO:0000259" key="6">
    <source>
        <dbReference type="PROSITE" id="PS50177"/>
    </source>
</evidence>
<dbReference type="InterPro" id="IPR018222">
    <property type="entry name" value="Nuclear_transport_factor_2_euk"/>
</dbReference>
<dbReference type="Pfam" id="PF02136">
    <property type="entry name" value="NTF2"/>
    <property type="match status" value="1"/>
</dbReference>
<feature type="compositionally biased region" description="Polar residues" evidence="4">
    <location>
        <begin position="245"/>
        <end position="265"/>
    </location>
</feature>
<evidence type="ECO:0000313" key="8">
    <source>
        <dbReference type="Proteomes" id="UP000270296"/>
    </source>
</evidence>
<dbReference type="InterPro" id="IPR032710">
    <property type="entry name" value="NTF2-like_dom_sf"/>
</dbReference>
<feature type="compositionally biased region" description="Low complexity" evidence="4">
    <location>
        <begin position="440"/>
        <end position="450"/>
    </location>
</feature>
<feature type="region of interest" description="Disordered" evidence="4">
    <location>
        <begin position="364"/>
        <end position="450"/>
    </location>
</feature>
<evidence type="ECO:0000256" key="1">
    <source>
        <dbReference type="ARBA" id="ARBA00004210"/>
    </source>
</evidence>
<sequence length="450" mass="48614">MGKNHGPLRPFVQSFVLAPQSEKKYYVHSDIFQYLDDLPEPKGPPANQEEETVATADGAASAHQEAVPQVVQQQKADVVPTSMSNGVAHTEEMQRVNNVPSQNDFQRFQNNMQPMSQRVIRSTTAEEITSSTEPPSNFATSVNETWTNMNANTIPCVPMQSMNSTVCGEGECQLQPSEVVLDVTAAPRRSPSTDKLSTQSEDHVENIPSGPTTWAGVAKKPLRSAGQPTMQQVVPTVTTPAVVASNQTSPKPESNRPQSNRSSAGNVPPRMSNVGAPRMARQNYVLDMFPNEQQIFVGNLPADITPEELHKCFTVRIRPKDYAASYRQYPACAFVVFDSPETVLKVLEVGDVYIREKHKVNVEAKKPSEDVRSMRGGARGGGHRFDQDRGGFSGGMGSRGGGMGGRGGSGGGPGSRGMSRGSASGGGRSGRTIYPTGRSQQQAQQQQQNQ</sequence>